<gene>
    <name evidence="5" type="ORF">H6P81_015207</name>
</gene>
<dbReference type="Pfam" id="PF09425">
    <property type="entry name" value="Jas_motif"/>
    <property type="match status" value="1"/>
</dbReference>
<comment type="domain">
    <text evidence="2">The jas domain is required for interaction with COI1.</text>
</comment>
<dbReference type="GO" id="GO:0031347">
    <property type="term" value="P:regulation of defense response"/>
    <property type="evidence" value="ECO:0007669"/>
    <property type="project" value="UniProtKB-UniRule"/>
</dbReference>
<dbReference type="GO" id="GO:2000022">
    <property type="term" value="P:regulation of jasmonic acid mediated signaling pathway"/>
    <property type="evidence" value="ECO:0007669"/>
    <property type="project" value="UniProtKB-UniRule"/>
</dbReference>
<keyword evidence="2" id="KW-0539">Nucleus</keyword>
<keyword evidence="6" id="KW-1185">Reference proteome</keyword>
<dbReference type="AlphaFoldDB" id="A0AAV7E7Y5"/>
<evidence type="ECO:0000256" key="3">
    <source>
        <dbReference type="SAM" id="MobiDB-lite"/>
    </source>
</evidence>
<dbReference type="InterPro" id="IPR040390">
    <property type="entry name" value="TIFY/JAZ"/>
</dbReference>
<dbReference type="PROSITE" id="PS51320">
    <property type="entry name" value="TIFY"/>
    <property type="match status" value="1"/>
</dbReference>
<feature type="region of interest" description="Disordered" evidence="3">
    <location>
        <begin position="198"/>
        <end position="244"/>
    </location>
</feature>
<feature type="compositionally biased region" description="Low complexity" evidence="3">
    <location>
        <begin position="148"/>
        <end position="168"/>
    </location>
</feature>
<dbReference type="GO" id="GO:0009611">
    <property type="term" value="P:response to wounding"/>
    <property type="evidence" value="ECO:0007669"/>
    <property type="project" value="UniProtKB-UniRule"/>
</dbReference>
<proteinExistence type="inferred from homology"/>
<dbReference type="InterPro" id="IPR010399">
    <property type="entry name" value="Tify_dom"/>
</dbReference>
<name>A0AAV7E7Y5_ARIFI</name>
<keyword evidence="2" id="KW-1184">Jasmonic acid signaling pathway</keyword>
<dbReference type="PANTHER" id="PTHR33077">
    <property type="entry name" value="PROTEIN TIFY 4A-RELATED-RELATED"/>
    <property type="match status" value="1"/>
</dbReference>
<protein>
    <recommendedName>
        <fullName evidence="2">Protein TIFY</fullName>
    </recommendedName>
    <alternativeName>
        <fullName evidence="2">Jasmonate ZIM domain-containing protein</fullName>
    </alternativeName>
</protein>
<comment type="function">
    <text evidence="2">Repressor of jasmonate responses.</text>
</comment>
<accession>A0AAV7E7Y5</accession>
<feature type="domain" description="Tify" evidence="4">
    <location>
        <begin position="86"/>
        <end position="121"/>
    </location>
</feature>
<feature type="compositionally biased region" description="Pro residues" evidence="3">
    <location>
        <begin position="235"/>
        <end position="244"/>
    </location>
</feature>
<dbReference type="EMBL" id="JAINDJ010000006">
    <property type="protein sequence ID" value="KAG9443867.1"/>
    <property type="molecule type" value="Genomic_DNA"/>
</dbReference>
<evidence type="ECO:0000313" key="5">
    <source>
        <dbReference type="EMBL" id="KAG9443867.1"/>
    </source>
</evidence>
<evidence type="ECO:0000259" key="4">
    <source>
        <dbReference type="PROSITE" id="PS51320"/>
    </source>
</evidence>
<dbReference type="InterPro" id="IPR018467">
    <property type="entry name" value="CCT_CS"/>
</dbReference>
<dbReference type="Pfam" id="PF06200">
    <property type="entry name" value="tify"/>
    <property type="match status" value="1"/>
</dbReference>
<organism evidence="5 6">
    <name type="scientific">Aristolochia fimbriata</name>
    <name type="common">White veined hardy Dutchman's pipe vine</name>
    <dbReference type="NCBI Taxonomy" id="158543"/>
    <lineage>
        <taxon>Eukaryota</taxon>
        <taxon>Viridiplantae</taxon>
        <taxon>Streptophyta</taxon>
        <taxon>Embryophyta</taxon>
        <taxon>Tracheophyta</taxon>
        <taxon>Spermatophyta</taxon>
        <taxon>Magnoliopsida</taxon>
        <taxon>Magnoliidae</taxon>
        <taxon>Piperales</taxon>
        <taxon>Aristolochiaceae</taxon>
        <taxon>Aristolochia</taxon>
    </lineage>
</organism>
<sequence>MDFLGAKKVCGKDGIAPEKESPMAEEEAEARMVPEKEGSEGLGALANYFGDKAVKQEVIVEEGLSCLQIPDSQMIQLGNPSGGVGSAVSPGQLTIFYSGTVNVYDGIPPEKAQAIMLIAAAAAAAAANGNAAKNVTAGHVASPVLTRSPSLQSTSAAASPQPQALPSTNNPISKLQAELPIARRHSLQRFLEKRRDRLVNKAPYAAAKTGDSKGSPESPGPVGCYSETGKAQAEVPPPVAPNLA</sequence>
<comment type="subcellular location">
    <subcellularLocation>
        <location evidence="2">Nucleus</location>
    </subcellularLocation>
</comment>
<dbReference type="Proteomes" id="UP000825729">
    <property type="component" value="Unassembled WGS sequence"/>
</dbReference>
<comment type="caution">
    <text evidence="5">The sequence shown here is derived from an EMBL/GenBank/DDBJ whole genome shotgun (WGS) entry which is preliminary data.</text>
</comment>
<dbReference type="PANTHER" id="PTHR33077:SF61">
    <property type="entry name" value="PROTEIN TIFY 3A-RELATED"/>
    <property type="match status" value="1"/>
</dbReference>
<comment type="similarity">
    <text evidence="1 2">Belongs to the TIFY/JAZ family.</text>
</comment>
<evidence type="ECO:0000256" key="1">
    <source>
        <dbReference type="ARBA" id="ARBA00008614"/>
    </source>
</evidence>
<feature type="region of interest" description="Disordered" evidence="3">
    <location>
        <begin position="13"/>
        <end position="36"/>
    </location>
</feature>
<evidence type="ECO:0000313" key="6">
    <source>
        <dbReference type="Proteomes" id="UP000825729"/>
    </source>
</evidence>
<evidence type="ECO:0000256" key="2">
    <source>
        <dbReference type="RuleBase" id="RU369065"/>
    </source>
</evidence>
<reference evidence="5 6" key="1">
    <citation type="submission" date="2021-07" db="EMBL/GenBank/DDBJ databases">
        <title>The Aristolochia fimbriata genome: insights into angiosperm evolution, floral development and chemical biosynthesis.</title>
        <authorList>
            <person name="Jiao Y."/>
        </authorList>
    </citation>
    <scope>NUCLEOTIDE SEQUENCE [LARGE SCALE GENOMIC DNA]</scope>
    <source>
        <strain evidence="5">IBCAS-2021</strain>
        <tissue evidence="5">Leaf</tissue>
    </source>
</reference>
<dbReference type="SMART" id="SM00979">
    <property type="entry name" value="TIFY"/>
    <property type="match status" value="1"/>
</dbReference>
<feature type="region of interest" description="Disordered" evidence="3">
    <location>
        <begin position="148"/>
        <end position="171"/>
    </location>
</feature>
<dbReference type="GO" id="GO:0005634">
    <property type="term" value="C:nucleus"/>
    <property type="evidence" value="ECO:0007669"/>
    <property type="project" value="UniProtKB-SubCell"/>
</dbReference>